<name>A0A7R7XNG7_9EURO</name>
<dbReference type="AlphaFoldDB" id="A0A7R7XNG7"/>
<evidence type="ECO:0000313" key="3">
    <source>
        <dbReference type="Proteomes" id="UP000654913"/>
    </source>
</evidence>
<evidence type="ECO:0000313" key="2">
    <source>
        <dbReference type="EMBL" id="BCS24771.1"/>
    </source>
</evidence>
<keyword evidence="3" id="KW-1185">Reference proteome</keyword>
<reference evidence="2" key="1">
    <citation type="submission" date="2021-01" db="EMBL/GenBank/DDBJ databases">
        <authorList>
            <consortium name="Aspergillus puulaauensis MK2 genome sequencing consortium"/>
            <person name="Kazuki M."/>
            <person name="Futagami T."/>
        </authorList>
    </citation>
    <scope>NUCLEOTIDE SEQUENCE</scope>
    <source>
        <strain evidence="2">MK2</strain>
    </source>
</reference>
<dbReference type="GeneID" id="64974776"/>
<accession>A0A7R7XNG7</accession>
<dbReference type="KEGG" id="apuu:APUU_41215S"/>
<dbReference type="EMBL" id="AP024446">
    <property type="protein sequence ID" value="BCS24771.1"/>
    <property type="molecule type" value="Genomic_DNA"/>
</dbReference>
<dbReference type="Proteomes" id="UP000654913">
    <property type="component" value="Chromosome 4"/>
</dbReference>
<feature type="compositionally biased region" description="Polar residues" evidence="1">
    <location>
        <begin position="42"/>
        <end position="63"/>
    </location>
</feature>
<evidence type="ECO:0000256" key="1">
    <source>
        <dbReference type="SAM" id="MobiDB-lite"/>
    </source>
</evidence>
<feature type="compositionally biased region" description="Basic and acidic residues" evidence="1">
    <location>
        <begin position="103"/>
        <end position="119"/>
    </location>
</feature>
<feature type="region of interest" description="Disordered" evidence="1">
    <location>
        <begin position="26"/>
        <end position="63"/>
    </location>
</feature>
<feature type="region of interest" description="Disordered" evidence="1">
    <location>
        <begin position="203"/>
        <end position="240"/>
    </location>
</feature>
<sequence length="313" mass="33442">MEMDNTSMDLPQTTKFINSILSQVSRCVTSTTPPPGEDGLENQAQRHPRLTQSQPTSAFPNSQLTNLKPLMLTLHCIFPNEFLLALDILDRGLVRRVRTRCRNEPRERDGDEAHAEKEPAGVQPDDGDKDKNKSSKTQQEVFFFVTSASIAPSASRPSFPASQYGGAQSQLQTQKQWQEKGYEVRLRAWNCTCPSFTLSAFHDLGSEPSSPPPSSSSSDQGGNIEGNESPMAATDGGGGASADANAFDTAAYFFGGTLPLHPESAPAVCKHILACLLVALCPGLGGGDEATSAGQLVNLDKDEIAALCTGWAG</sequence>
<reference evidence="2" key="2">
    <citation type="submission" date="2021-02" db="EMBL/GenBank/DDBJ databases">
        <title>Aspergillus puulaauensis MK2 genome sequence.</title>
        <authorList>
            <person name="Futagami T."/>
            <person name="Mori K."/>
            <person name="Kadooka C."/>
            <person name="Tanaka T."/>
        </authorList>
    </citation>
    <scope>NUCLEOTIDE SEQUENCE</scope>
    <source>
        <strain evidence="2">MK2</strain>
    </source>
</reference>
<gene>
    <name evidence="2" type="ORF">APUU_41215S</name>
</gene>
<dbReference type="RefSeq" id="XP_041556965.1">
    <property type="nucleotide sequence ID" value="XM_041704372.1"/>
</dbReference>
<feature type="region of interest" description="Disordered" evidence="1">
    <location>
        <begin position="103"/>
        <end position="135"/>
    </location>
</feature>
<protein>
    <recommendedName>
        <fullName evidence="4">SWIM-type domain-containing protein</fullName>
    </recommendedName>
</protein>
<dbReference type="OrthoDB" id="5413281at2759"/>
<proteinExistence type="predicted"/>
<evidence type="ECO:0008006" key="4">
    <source>
        <dbReference type="Google" id="ProtNLM"/>
    </source>
</evidence>
<organism evidence="2 3">
    <name type="scientific">Aspergillus puulaauensis</name>
    <dbReference type="NCBI Taxonomy" id="1220207"/>
    <lineage>
        <taxon>Eukaryota</taxon>
        <taxon>Fungi</taxon>
        <taxon>Dikarya</taxon>
        <taxon>Ascomycota</taxon>
        <taxon>Pezizomycotina</taxon>
        <taxon>Eurotiomycetes</taxon>
        <taxon>Eurotiomycetidae</taxon>
        <taxon>Eurotiales</taxon>
        <taxon>Aspergillaceae</taxon>
        <taxon>Aspergillus</taxon>
    </lineage>
</organism>